<dbReference type="SUPFAM" id="SSF52540">
    <property type="entry name" value="P-loop containing nucleoside triphosphate hydrolases"/>
    <property type="match status" value="1"/>
</dbReference>
<evidence type="ECO:0000313" key="3">
    <source>
        <dbReference type="Proteomes" id="UP000003781"/>
    </source>
</evidence>
<dbReference type="Proteomes" id="UP000003781">
    <property type="component" value="Unassembled WGS sequence"/>
</dbReference>
<dbReference type="eggNOG" id="COG1672">
    <property type="taxonomic scope" value="Bacteria"/>
</dbReference>
<dbReference type="InterPro" id="IPR049052">
    <property type="entry name" value="nSTAND1"/>
</dbReference>
<sequence>MSSKVEVKITHLIYNIIISDSKLNLESEKVDNICETLTNILNEFDNCVFQAVQEKPHYQSILQKLQAAIISSASILDKYGCNSQNAREVIKSFLQDLLYSFDESIDPTFFGRQQLLSTLEKDLSRCQGVALLGIKKSGKTSVLLQLKLSMQKHPIVYIDLQLYGGSCYGAKLFNEILKQLQNLLNKQNSTYNGVMELFDINAPAKEISYQFVEEFCRLSQMLEKNNYSIPIVCLLDEIENIFPTEKDSVEKVEEFNAFFGTLRSLSQSKSQLSLLVTGVYPDFNHRNNWTQPNVSTNPVFQFFKEIYLQPFTLQETRIMLTEMGQSMGIKFELEVLDAIQKESSGHPFIAQQISILLNKEAEKKDNNSLKLITYSSAKPYLKQILDYSDSLRNYFQQDIWDNLKRRNFNIAITILSLLAYNDFLTESIIEEALLTRLNGKCCTGDCESALLWLDNVGLIKEHQFDQEIAYSLQIPLLSKWVIREFVQ</sequence>
<dbReference type="EMBL" id="AAXW01000088">
    <property type="protein sequence ID" value="EAZ88349.1"/>
    <property type="molecule type" value="Genomic_DNA"/>
</dbReference>
<feature type="domain" description="Novel STAND NTPase 1" evidence="1">
    <location>
        <begin position="98"/>
        <end position="376"/>
    </location>
</feature>
<accession>A3IYT8</accession>
<dbReference type="PANTHER" id="PTHR34301">
    <property type="entry name" value="DNA-BINDING PROTEIN-RELATED"/>
    <property type="match status" value="1"/>
</dbReference>
<comment type="caution">
    <text evidence="2">The sequence shown here is derived from an EMBL/GenBank/DDBJ whole genome shotgun (WGS) entry which is preliminary data.</text>
</comment>
<evidence type="ECO:0000313" key="2">
    <source>
        <dbReference type="EMBL" id="EAZ88349.1"/>
    </source>
</evidence>
<dbReference type="Gene3D" id="3.40.50.300">
    <property type="entry name" value="P-loop containing nucleotide triphosphate hydrolases"/>
    <property type="match status" value="1"/>
</dbReference>
<gene>
    <name evidence="2" type="ORF">CY0110_31055</name>
</gene>
<proteinExistence type="predicted"/>
<protein>
    <recommendedName>
        <fullName evidence="1">Novel STAND NTPase 1 domain-containing protein</fullName>
    </recommendedName>
</protein>
<name>A3IYT8_9CHRO</name>
<dbReference type="Pfam" id="PF20703">
    <property type="entry name" value="nSTAND1"/>
    <property type="match status" value="1"/>
</dbReference>
<dbReference type="AlphaFoldDB" id="A3IYT8"/>
<dbReference type="RefSeq" id="WP_008278554.1">
    <property type="nucleotide sequence ID" value="NZ_AAXW01000088.1"/>
</dbReference>
<keyword evidence="3" id="KW-1185">Reference proteome</keyword>
<reference evidence="2 3" key="1">
    <citation type="submission" date="2007-03" db="EMBL/GenBank/DDBJ databases">
        <authorList>
            <person name="Stal L."/>
            <person name="Ferriera S."/>
            <person name="Johnson J."/>
            <person name="Kravitz S."/>
            <person name="Beeson K."/>
            <person name="Sutton G."/>
            <person name="Rogers Y.-H."/>
            <person name="Friedman R."/>
            <person name="Frazier M."/>
            <person name="Venter J.C."/>
        </authorList>
    </citation>
    <scope>NUCLEOTIDE SEQUENCE [LARGE SCALE GENOMIC DNA]</scope>
    <source>
        <strain evidence="2 3">CCY0110</strain>
    </source>
</reference>
<evidence type="ECO:0000259" key="1">
    <source>
        <dbReference type="Pfam" id="PF20703"/>
    </source>
</evidence>
<dbReference type="PANTHER" id="PTHR34301:SF8">
    <property type="entry name" value="ATPASE DOMAIN-CONTAINING PROTEIN"/>
    <property type="match status" value="1"/>
</dbReference>
<dbReference type="InterPro" id="IPR027417">
    <property type="entry name" value="P-loop_NTPase"/>
</dbReference>
<dbReference type="OrthoDB" id="448481at2"/>
<organism evidence="2 3">
    <name type="scientific">Crocosphaera chwakensis CCY0110</name>
    <dbReference type="NCBI Taxonomy" id="391612"/>
    <lineage>
        <taxon>Bacteria</taxon>
        <taxon>Bacillati</taxon>
        <taxon>Cyanobacteriota</taxon>
        <taxon>Cyanophyceae</taxon>
        <taxon>Oscillatoriophycideae</taxon>
        <taxon>Chroococcales</taxon>
        <taxon>Aphanothecaceae</taxon>
        <taxon>Crocosphaera</taxon>
        <taxon>Crocosphaera chwakensis</taxon>
    </lineage>
</organism>